<gene>
    <name evidence="1" type="ORF">Taro_026878</name>
</gene>
<dbReference type="EMBL" id="NMUH01001647">
    <property type="protein sequence ID" value="MQL94225.1"/>
    <property type="molecule type" value="Genomic_DNA"/>
</dbReference>
<dbReference type="Proteomes" id="UP000652761">
    <property type="component" value="Unassembled WGS sequence"/>
</dbReference>
<dbReference type="AlphaFoldDB" id="A0A843VE36"/>
<protein>
    <recommendedName>
        <fullName evidence="3">SET domain-containing protein</fullName>
    </recommendedName>
</protein>
<dbReference type="SUPFAM" id="SSF82199">
    <property type="entry name" value="SET domain"/>
    <property type="match status" value="1"/>
</dbReference>
<name>A0A843VE36_COLES</name>
<evidence type="ECO:0000313" key="2">
    <source>
        <dbReference type="Proteomes" id="UP000652761"/>
    </source>
</evidence>
<keyword evidence="2" id="KW-1185">Reference proteome</keyword>
<organism evidence="1 2">
    <name type="scientific">Colocasia esculenta</name>
    <name type="common">Wild taro</name>
    <name type="synonym">Arum esculentum</name>
    <dbReference type="NCBI Taxonomy" id="4460"/>
    <lineage>
        <taxon>Eukaryota</taxon>
        <taxon>Viridiplantae</taxon>
        <taxon>Streptophyta</taxon>
        <taxon>Embryophyta</taxon>
        <taxon>Tracheophyta</taxon>
        <taxon>Spermatophyta</taxon>
        <taxon>Magnoliopsida</taxon>
        <taxon>Liliopsida</taxon>
        <taxon>Araceae</taxon>
        <taxon>Aroideae</taxon>
        <taxon>Colocasieae</taxon>
        <taxon>Colocasia</taxon>
    </lineage>
</organism>
<evidence type="ECO:0008006" key="3">
    <source>
        <dbReference type="Google" id="ProtNLM"/>
    </source>
</evidence>
<evidence type="ECO:0000313" key="1">
    <source>
        <dbReference type="EMBL" id="MQL94225.1"/>
    </source>
</evidence>
<dbReference type="InterPro" id="IPR046341">
    <property type="entry name" value="SET_dom_sf"/>
</dbReference>
<dbReference type="CDD" id="cd20071">
    <property type="entry name" value="SET_SMYD"/>
    <property type="match status" value="1"/>
</dbReference>
<dbReference type="OrthoDB" id="5945798at2759"/>
<accession>A0A843VE36</accession>
<comment type="caution">
    <text evidence="1">The sequence shown here is derived from an EMBL/GenBank/DDBJ whole genome shotgun (WGS) entry which is preliminary data.</text>
</comment>
<dbReference type="PANTHER" id="PTHR47780:SF1">
    <property type="entry name" value="PROTEIN SET DOMAIN GROUP 41"/>
    <property type="match status" value="1"/>
</dbReference>
<sequence>MPRGPKKRRRLEQHYNYWKRKPEAEVEQPKPATAMEMRACEETGMSRDLTPPIRPFAASLHDSFLLSHCSSCFLPVPVVLHGRSPDPRSPPCCRCGAALRYCSSGCRDADVDAHASSGECQLLLLVRLHRSSRLSAWREGDTADLRAAVRLAYSFEKLGLLPAPRSGLRRIGGLLAGDRGELEEGSEMRERIREGGALMYRARKLLRCDADGGCESGEGGGDVEEAVLWAVVTNAVEVQVGEGLAIGIAVYGPRFSWFNHSCSPNACYRFELLGSECFRSSGSRLLVHPTATGSEDGMVTTWALDEKEQNQGGTLPQSWLLDGKGRFCRFGPRIVVRSIRPIKQGEEVCITYTDLLQPLALRRSDLWSKYGFICCCKRCTAIPEMYVDHILSETAFSLDTANLNPCHGHPQDEETEELADILNQAVTEYLSTGGPVACCSYIENILSKGFRGEWLQLVESSPTRFKLQPLHHISLKAYIILASMYRIRGCDLQTSNLGRDGVPEVFDMNRAAAAYSLLLAGATNLLFLSDPSLIATTALFWISAGRSFLGLVRSLLHGPQAKLVNLSDFTPLFGDDRGMMTHIGESSLPWDEFNTTSLRFLGCVSSISSKVWPSVVSGIQCLRDVKNPVDFSWLEKKNVSHQGPVSESVASGVCHSIIDEESRCIGCKCETEMRAEEDGGDLYRLAIHCLVYGGFLSTICYGYQSYWVDHIRELLCPERGRLQDWSWLVSQTLKRGDKN</sequence>
<reference evidence="1" key="1">
    <citation type="submission" date="2017-07" db="EMBL/GenBank/DDBJ databases">
        <title>Taro Niue Genome Assembly and Annotation.</title>
        <authorList>
            <person name="Atibalentja N."/>
            <person name="Keating K."/>
            <person name="Fields C.J."/>
        </authorList>
    </citation>
    <scope>NUCLEOTIDE SEQUENCE</scope>
    <source>
        <strain evidence="1">Niue_2</strain>
        <tissue evidence="1">Leaf</tissue>
    </source>
</reference>
<dbReference type="PANTHER" id="PTHR47780">
    <property type="entry name" value="PROTEIN SET DOMAIN GROUP 41"/>
    <property type="match status" value="1"/>
</dbReference>
<proteinExistence type="predicted"/>
<dbReference type="Gene3D" id="2.170.270.10">
    <property type="entry name" value="SET domain"/>
    <property type="match status" value="1"/>
</dbReference>